<reference evidence="4" key="1">
    <citation type="submission" date="2021-02" db="EMBL/GenBank/DDBJ databases">
        <authorList>
            <person name="Nowell W R."/>
        </authorList>
    </citation>
    <scope>NUCLEOTIDE SEQUENCE</scope>
</reference>
<comment type="caution">
    <text evidence="4">The sequence shown here is derived from an EMBL/GenBank/DDBJ whole genome shotgun (WGS) entry which is preliminary data.</text>
</comment>
<feature type="chain" id="PRO_5032928032" evidence="3">
    <location>
        <begin position="18"/>
        <end position="311"/>
    </location>
</feature>
<dbReference type="EMBL" id="CAJNOR010006570">
    <property type="protein sequence ID" value="CAF1598600.1"/>
    <property type="molecule type" value="Genomic_DNA"/>
</dbReference>
<sequence length="311" mass="33822">MQIKVLFTYLFLPAINTVLVTKVYRSSTYNPNSPCAILDNISLPLLDASLNSCIWQCMHNIKCQTAVYLHDQKICSTFGEHCQSGHIQPSGSTRASVICCRKNEESNMYCQSTATSTQAGIQTTQAVHTWTSATSMSTRRYDHTASILSDTTVLVAGGECAGYYLKSAEIYNLSTNTWTTTGDMHVQRSDHTASVLSNGKVLVAGGWHGSSFLDSAELYDPSTGTWTMTGSLNVGRSDHTANVLSDGRVLVTGGRFGDSVELYDPSTGTWTQVDEMNDKRSYHTASILSSGTVLVTGGEDLYVTHNTAELY</sequence>
<dbReference type="InterPro" id="IPR006652">
    <property type="entry name" value="Kelch_1"/>
</dbReference>
<keyword evidence="2" id="KW-0677">Repeat</keyword>
<feature type="signal peptide" evidence="3">
    <location>
        <begin position="1"/>
        <end position="17"/>
    </location>
</feature>
<organism evidence="4 5">
    <name type="scientific">Adineta ricciae</name>
    <name type="common">Rotifer</name>
    <dbReference type="NCBI Taxonomy" id="249248"/>
    <lineage>
        <taxon>Eukaryota</taxon>
        <taxon>Metazoa</taxon>
        <taxon>Spiralia</taxon>
        <taxon>Gnathifera</taxon>
        <taxon>Rotifera</taxon>
        <taxon>Eurotatoria</taxon>
        <taxon>Bdelloidea</taxon>
        <taxon>Adinetida</taxon>
        <taxon>Adinetidae</taxon>
        <taxon>Adineta</taxon>
    </lineage>
</organism>
<dbReference type="Proteomes" id="UP000663828">
    <property type="component" value="Unassembled WGS sequence"/>
</dbReference>
<gene>
    <name evidence="4" type="ORF">XAT740_LOCUS47413</name>
</gene>
<dbReference type="AlphaFoldDB" id="A0A816AK74"/>
<name>A0A816AK74_ADIRI</name>
<keyword evidence="3" id="KW-0732">Signal</keyword>
<dbReference type="Gene3D" id="2.130.10.80">
    <property type="entry name" value="Galactose oxidase/kelch, beta-propeller"/>
    <property type="match status" value="3"/>
</dbReference>
<dbReference type="PANTHER" id="PTHR46344:SF27">
    <property type="entry name" value="KELCH REPEAT SUPERFAMILY PROTEIN"/>
    <property type="match status" value="1"/>
</dbReference>
<proteinExistence type="predicted"/>
<evidence type="ECO:0000256" key="2">
    <source>
        <dbReference type="ARBA" id="ARBA00022737"/>
    </source>
</evidence>
<evidence type="ECO:0000313" key="4">
    <source>
        <dbReference type="EMBL" id="CAF1598600.1"/>
    </source>
</evidence>
<dbReference type="SMART" id="SM00612">
    <property type="entry name" value="Kelch"/>
    <property type="match status" value="3"/>
</dbReference>
<evidence type="ECO:0000313" key="5">
    <source>
        <dbReference type="Proteomes" id="UP000663828"/>
    </source>
</evidence>
<evidence type="ECO:0000256" key="1">
    <source>
        <dbReference type="ARBA" id="ARBA00022441"/>
    </source>
</evidence>
<keyword evidence="5" id="KW-1185">Reference proteome</keyword>
<dbReference type="PANTHER" id="PTHR46344">
    <property type="entry name" value="OS02G0202900 PROTEIN"/>
    <property type="match status" value="1"/>
</dbReference>
<keyword evidence="1" id="KW-0880">Kelch repeat</keyword>
<protein>
    <submittedName>
        <fullName evidence="4">Uncharacterized protein</fullName>
    </submittedName>
</protein>
<dbReference type="InterPro" id="IPR037293">
    <property type="entry name" value="Gal_Oxidase_central_sf"/>
</dbReference>
<dbReference type="Pfam" id="PF24681">
    <property type="entry name" value="Kelch_KLHDC2_KLHL20_DRC7"/>
    <property type="match status" value="1"/>
</dbReference>
<evidence type="ECO:0000256" key="3">
    <source>
        <dbReference type="SAM" id="SignalP"/>
    </source>
</evidence>
<dbReference type="SUPFAM" id="SSF117281">
    <property type="entry name" value="Kelch motif"/>
    <property type="match status" value="1"/>
</dbReference>
<dbReference type="InterPro" id="IPR015915">
    <property type="entry name" value="Kelch-typ_b-propeller"/>
</dbReference>
<accession>A0A816AK74</accession>